<keyword evidence="2" id="KW-1185">Reference proteome</keyword>
<organism evidence="1 2">
    <name type="scientific">Microlunatus flavus</name>
    <dbReference type="NCBI Taxonomy" id="1036181"/>
    <lineage>
        <taxon>Bacteria</taxon>
        <taxon>Bacillati</taxon>
        <taxon>Actinomycetota</taxon>
        <taxon>Actinomycetes</taxon>
        <taxon>Propionibacteriales</taxon>
        <taxon>Propionibacteriaceae</taxon>
        <taxon>Microlunatus</taxon>
    </lineage>
</organism>
<proteinExistence type="predicted"/>
<evidence type="ECO:0000313" key="2">
    <source>
        <dbReference type="Proteomes" id="UP000198504"/>
    </source>
</evidence>
<dbReference type="AlphaFoldDB" id="A0A1H9FQ80"/>
<dbReference type="EMBL" id="FOFA01000003">
    <property type="protein sequence ID" value="SEQ39633.1"/>
    <property type="molecule type" value="Genomic_DNA"/>
</dbReference>
<reference evidence="2" key="1">
    <citation type="submission" date="2016-10" db="EMBL/GenBank/DDBJ databases">
        <authorList>
            <person name="Varghese N."/>
            <person name="Submissions S."/>
        </authorList>
    </citation>
    <scope>NUCLEOTIDE SEQUENCE [LARGE SCALE GENOMIC DNA]</scope>
    <source>
        <strain evidence="2">CGMCC 4.6856</strain>
    </source>
</reference>
<gene>
    <name evidence="1" type="ORF">SAMN05421756_103334</name>
</gene>
<dbReference type="STRING" id="1036181.SAMN05421756_103334"/>
<sequence length="200" mass="20997">MIMSPTAARTPRRRTALGWIPLVVVVLLVGLVAATGGLAKAPGVGPRRFAVGEPVVLARWVLVVDGVDLVDTTSYGSPSAPTLRVRLRATWTGDATEPLLSSGLVHVVVPGGPPPAADVSSVAAGAYSGGFDPDVERPATLEVVWPDGADETTPRVPAPATVQVVVRDEREAQNFLYADQWQVTDPLGHVDVPVTDSRTR</sequence>
<name>A0A1H9FQ80_9ACTN</name>
<protein>
    <submittedName>
        <fullName evidence="1">Uncharacterized protein</fullName>
    </submittedName>
</protein>
<accession>A0A1H9FQ80</accession>
<dbReference type="Proteomes" id="UP000198504">
    <property type="component" value="Unassembled WGS sequence"/>
</dbReference>
<evidence type="ECO:0000313" key="1">
    <source>
        <dbReference type="EMBL" id="SEQ39633.1"/>
    </source>
</evidence>